<evidence type="ECO:0000313" key="2">
    <source>
        <dbReference type="Proteomes" id="UP000219369"/>
    </source>
</evidence>
<accession>A0A2H3SU07</accession>
<evidence type="ECO:0000313" key="1">
    <source>
        <dbReference type="EMBL" id="SCO76855.1"/>
    </source>
</evidence>
<name>A0A2H3SU07_FUSOX</name>
<protein>
    <submittedName>
        <fullName evidence="1">Uncharacterized protein</fullName>
    </submittedName>
</protein>
<organism evidence="1 2">
    <name type="scientific">Fusarium oxysporum</name>
    <name type="common">Fusarium vascular wilt</name>
    <dbReference type="NCBI Taxonomy" id="5507"/>
    <lineage>
        <taxon>Eukaryota</taxon>
        <taxon>Fungi</taxon>
        <taxon>Dikarya</taxon>
        <taxon>Ascomycota</taxon>
        <taxon>Pezizomycotina</taxon>
        <taxon>Sordariomycetes</taxon>
        <taxon>Hypocreomycetidae</taxon>
        <taxon>Hypocreales</taxon>
        <taxon>Nectriaceae</taxon>
        <taxon>Fusarium</taxon>
        <taxon>Fusarium oxysporum species complex</taxon>
    </lineage>
</organism>
<dbReference type="EMBL" id="FMJY01000001">
    <property type="protein sequence ID" value="SCO76855.1"/>
    <property type="molecule type" value="Genomic_DNA"/>
</dbReference>
<proteinExistence type="predicted"/>
<gene>
    <name evidence="1" type="ORF">FRV6_01067</name>
</gene>
<dbReference type="AlphaFoldDB" id="A0A2H3SU07"/>
<sequence length="51" mass="5613">MAAFTSNRSDCGTGRSAQRLICHEQKTGFARGSGMFKRPILEPEGIKKPFV</sequence>
<dbReference type="Proteomes" id="UP000219369">
    <property type="component" value="Unassembled WGS sequence"/>
</dbReference>
<reference evidence="2" key="1">
    <citation type="submission" date="2016-09" db="EMBL/GenBank/DDBJ databases">
        <authorList>
            <person name="Guldener U."/>
        </authorList>
    </citation>
    <scope>NUCLEOTIDE SEQUENCE [LARGE SCALE GENOMIC DNA]</scope>
    <source>
        <strain evidence="2">V64-1</strain>
    </source>
</reference>